<evidence type="ECO:0000313" key="1">
    <source>
        <dbReference type="EMBL" id="KAL0260242.1"/>
    </source>
</evidence>
<dbReference type="RefSeq" id="XP_066633271.1">
    <property type="nucleotide sequence ID" value="XM_066775390.1"/>
</dbReference>
<reference evidence="1 2" key="1">
    <citation type="submission" date="2024-02" db="EMBL/GenBank/DDBJ databases">
        <title>De novo assembly and annotation of 12 fungi associated with fruit tree decline syndrome in Ontario, Canada.</title>
        <authorList>
            <person name="Sulman M."/>
            <person name="Ellouze W."/>
            <person name="Ilyukhin E."/>
        </authorList>
    </citation>
    <scope>NUCLEOTIDE SEQUENCE [LARGE SCALE GENOMIC DNA]</scope>
    <source>
        <strain evidence="1 2">FDS-637</strain>
    </source>
</reference>
<comment type="caution">
    <text evidence="1">The sequence shown here is derived from an EMBL/GenBank/DDBJ whole genome shotgun (WGS) entry which is preliminary data.</text>
</comment>
<protein>
    <submittedName>
        <fullName evidence="1">Uncharacterized protein</fullName>
    </submittedName>
</protein>
<evidence type="ECO:0000313" key="2">
    <source>
        <dbReference type="Proteomes" id="UP001430584"/>
    </source>
</evidence>
<dbReference type="Proteomes" id="UP001430584">
    <property type="component" value="Unassembled WGS sequence"/>
</dbReference>
<proteinExistence type="predicted"/>
<keyword evidence="2" id="KW-1185">Reference proteome</keyword>
<gene>
    <name evidence="1" type="ORF">SLS55_003927</name>
</gene>
<sequence length="121" mass="14445">MPVDPSEGFPSSRGSSHMLRSILQYFYRLEDMSDREHNQVFSKHKPWTNDRGLDLKVRSLYGHYPCGLNVDELWILVVDERHIVTFSRNQSWKSRWSPLQLTSRIAEVTFRDIRNSFFRLE</sequence>
<name>A0ABR3CHY1_9PEZI</name>
<organism evidence="1 2">
    <name type="scientific">Diplodia seriata</name>
    <dbReference type="NCBI Taxonomy" id="420778"/>
    <lineage>
        <taxon>Eukaryota</taxon>
        <taxon>Fungi</taxon>
        <taxon>Dikarya</taxon>
        <taxon>Ascomycota</taxon>
        <taxon>Pezizomycotina</taxon>
        <taxon>Dothideomycetes</taxon>
        <taxon>Dothideomycetes incertae sedis</taxon>
        <taxon>Botryosphaeriales</taxon>
        <taxon>Botryosphaeriaceae</taxon>
        <taxon>Diplodia</taxon>
    </lineage>
</organism>
<dbReference type="GeneID" id="92008012"/>
<dbReference type="EMBL" id="JAJVCZ030000004">
    <property type="protein sequence ID" value="KAL0260242.1"/>
    <property type="molecule type" value="Genomic_DNA"/>
</dbReference>
<accession>A0ABR3CHY1</accession>